<dbReference type="STRING" id="1262450.S3CAS5"/>
<reference evidence="2 3" key="1">
    <citation type="journal article" date="2013" name="BMC Genomics">
        <title>The genome and transcriptome of the pine saprophyte Ophiostoma piceae, and a comparison with the bark beetle-associated pine pathogen Grosmannia clavigera.</title>
        <authorList>
            <person name="Haridas S."/>
            <person name="Wang Y."/>
            <person name="Lim L."/>
            <person name="Massoumi Alamouti S."/>
            <person name="Jackman S."/>
            <person name="Docking R."/>
            <person name="Robertson G."/>
            <person name="Birol I."/>
            <person name="Bohlmann J."/>
            <person name="Breuil C."/>
        </authorList>
    </citation>
    <scope>NUCLEOTIDE SEQUENCE [LARGE SCALE GENOMIC DNA]</scope>
    <source>
        <strain evidence="2 3">UAMH 11346</strain>
    </source>
</reference>
<evidence type="ECO:0000256" key="1">
    <source>
        <dbReference type="SAM" id="SignalP"/>
    </source>
</evidence>
<keyword evidence="1" id="KW-0732">Signal</keyword>
<organism evidence="2 3">
    <name type="scientific">Ophiostoma piceae (strain UAMH 11346)</name>
    <name type="common">Sap stain fungus</name>
    <dbReference type="NCBI Taxonomy" id="1262450"/>
    <lineage>
        <taxon>Eukaryota</taxon>
        <taxon>Fungi</taxon>
        <taxon>Dikarya</taxon>
        <taxon>Ascomycota</taxon>
        <taxon>Pezizomycotina</taxon>
        <taxon>Sordariomycetes</taxon>
        <taxon>Sordariomycetidae</taxon>
        <taxon>Ophiostomatales</taxon>
        <taxon>Ophiostomataceae</taxon>
        <taxon>Ophiostoma</taxon>
    </lineage>
</organism>
<protein>
    <submittedName>
        <fullName evidence="2">Uncharacterized protein</fullName>
    </submittedName>
</protein>
<keyword evidence="3" id="KW-1185">Reference proteome</keyword>
<feature type="signal peptide" evidence="1">
    <location>
        <begin position="1"/>
        <end position="16"/>
    </location>
</feature>
<accession>S3CAS5</accession>
<dbReference type="AlphaFoldDB" id="S3CAS5"/>
<feature type="chain" id="PRO_5004506988" evidence="1">
    <location>
        <begin position="17"/>
        <end position="185"/>
    </location>
</feature>
<proteinExistence type="predicted"/>
<gene>
    <name evidence="2" type="ORF">F503_05719</name>
</gene>
<dbReference type="Proteomes" id="UP000016923">
    <property type="component" value="Unassembled WGS sequence"/>
</dbReference>
<name>S3CAS5_OPHP1</name>
<dbReference type="HOGENOM" id="CLU_1461750_0_0_1"/>
<sequence>MKPFALILLGAGLASAATPPTPVIAGGGNAVNISGSADSSAASAIAAAAAAAAGQAGGAGNADGINLGNIAGGSSGLSSLSALSGLNLGGLSIGGLDLGSVNLNSQNDLLNAIELMMGALCLNDLVNANILGQQSQSADIEMFLELAELMQLEASGLINLSEIQTLFSSNSLFSSFNLGVFKRAS</sequence>
<dbReference type="VEuPathDB" id="FungiDB:F503_05719"/>
<evidence type="ECO:0000313" key="2">
    <source>
        <dbReference type="EMBL" id="EPE10624.1"/>
    </source>
</evidence>
<dbReference type="OrthoDB" id="4590369at2759"/>
<evidence type="ECO:0000313" key="3">
    <source>
        <dbReference type="Proteomes" id="UP000016923"/>
    </source>
</evidence>
<dbReference type="EMBL" id="KE148146">
    <property type="protein sequence ID" value="EPE10624.1"/>
    <property type="molecule type" value="Genomic_DNA"/>
</dbReference>
<dbReference type="eggNOG" id="ENOG502RWBX">
    <property type="taxonomic scope" value="Eukaryota"/>
</dbReference>